<keyword evidence="3" id="KW-1185">Reference proteome</keyword>
<sequence>MLGGRRDSWRATTSAPSRTRSRFPLARPMSSERVQPRRRSSANWMKIFKNEPS</sequence>
<gene>
    <name evidence="2" type="ORF">AG1IA_02814</name>
</gene>
<dbReference type="AlphaFoldDB" id="L8X3F9"/>
<name>L8X3F9_THACA</name>
<dbReference type="Proteomes" id="UP000011668">
    <property type="component" value="Unassembled WGS sequence"/>
</dbReference>
<evidence type="ECO:0000313" key="2">
    <source>
        <dbReference type="EMBL" id="ELU43174.1"/>
    </source>
</evidence>
<proteinExistence type="predicted"/>
<comment type="caution">
    <text evidence="2">The sequence shown here is derived from an EMBL/GenBank/DDBJ whole genome shotgun (WGS) entry which is preliminary data.</text>
</comment>
<evidence type="ECO:0000313" key="3">
    <source>
        <dbReference type="Proteomes" id="UP000011668"/>
    </source>
</evidence>
<evidence type="ECO:0000256" key="1">
    <source>
        <dbReference type="SAM" id="MobiDB-lite"/>
    </source>
</evidence>
<reference evidence="2 3" key="1">
    <citation type="journal article" date="2013" name="Nat. Commun.">
        <title>The evolution and pathogenic mechanisms of the rice sheath blight pathogen.</title>
        <authorList>
            <person name="Zheng A."/>
            <person name="Lin R."/>
            <person name="Xu L."/>
            <person name="Qin P."/>
            <person name="Tang C."/>
            <person name="Ai P."/>
            <person name="Zhang D."/>
            <person name="Liu Y."/>
            <person name="Sun Z."/>
            <person name="Feng H."/>
            <person name="Wang Y."/>
            <person name="Chen Y."/>
            <person name="Liang X."/>
            <person name="Fu R."/>
            <person name="Li Q."/>
            <person name="Zhang J."/>
            <person name="Yu X."/>
            <person name="Xie Z."/>
            <person name="Ding L."/>
            <person name="Guan P."/>
            <person name="Tang J."/>
            <person name="Liang Y."/>
            <person name="Wang S."/>
            <person name="Deng Q."/>
            <person name="Li S."/>
            <person name="Zhu J."/>
            <person name="Wang L."/>
            <person name="Liu H."/>
            <person name="Li P."/>
        </authorList>
    </citation>
    <scope>NUCLEOTIDE SEQUENCE [LARGE SCALE GENOMIC DNA]</scope>
    <source>
        <strain evidence="3">AG-1 IA</strain>
    </source>
</reference>
<feature type="region of interest" description="Disordered" evidence="1">
    <location>
        <begin position="1"/>
        <end position="53"/>
    </location>
</feature>
<dbReference type="EMBL" id="AFRT01000602">
    <property type="protein sequence ID" value="ELU43174.1"/>
    <property type="molecule type" value="Genomic_DNA"/>
</dbReference>
<dbReference type="HOGENOM" id="CLU_3070329_0_0_1"/>
<organism evidence="2 3">
    <name type="scientific">Thanatephorus cucumeris (strain AG1-IA)</name>
    <name type="common">Rice sheath blight fungus</name>
    <name type="synonym">Rhizoctonia solani</name>
    <dbReference type="NCBI Taxonomy" id="983506"/>
    <lineage>
        <taxon>Eukaryota</taxon>
        <taxon>Fungi</taxon>
        <taxon>Dikarya</taxon>
        <taxon>Basidiomycota</taxon>
        <taxon>Agaricomycotina</taxon>
        <taxon>Agaricomycetes</taxon>
        <taxon>Cantharellales</taxon>
        <taxon>Ceratobasidiaceae</taxon>
        <taxon>Rhizoctonia</taxon>
        <taxon>Rhizoctonia solani AG-1</taxon>
    </lineage>
</organism>
<protein>
    <submittedName>
        <fullName evidence="2">Uncharacterized protein</fullName>
    </submittedName>
</protein>
<accession>L8X3F9</accession>